<organism evidence="2 3">
    <name type="scientific">Pendulispora albinea</name>
    <dbReference type="NCBI Taxonomy" id="2741071"/>
    <lineage>
        <taxon>Bacteria</taxon>
        <taxon>Pseudomonadati</taxon>
        <taxon>Myxococcota</taxon>
        <taxon>Myxococcia</taxon>
        <taxon>Myxococcales</taxon>
        <taxon>Sorangiineae</taxon>
        <taxon>Pendulisporaceae</taxon>
        <taxon>Pendulispora</taxon>
    </lineage>
</organism>
<dbReference type="EC" id="4.2.1.47" evidence="2"/>
<protein>
    <submittedName>
        <fullName evidence="2">GDP-mannose 4,6-dehydratase</fullName>
        <ecNumber evidence="2">4.2.1.47</ecNumber>
    </submittedName>
</protein>
<dbReference type="Proteomes" id="UP001370348">
    <property type="component" value="Chromosome"/>
</dbReference>
<dbReference type="SUPFAM" id="SSF51735">
    <property type="entry name" value="NAD(P)-binding Rossmann-fold domains"/>
    <property type="match status" value="1"/>
</dbReference>
<dbReference type="InterPro" id="IPR016040">
    <property type="entry name" value="NAD(P)-bd_dom"/>
</dbReference>
<name>A0ABZ2LL94_9BACT</name>
<dbReference type="InterPro" id="IPR036291">
    <property type="entry name" value="NAD(P)-bd_dom_sf"/>
</dbReference>
<dbReference type="Pfam" id="PF16363">
    <property type="entry name" value="GDP_Man_Dehyd"/>
    <property type="match status" value="1"/>
</dbReference>
<gene>
    <name evidence="2" type="ORF">LZC94_28025</name>
</gene>
<dbReference type="EMBL" id="CP089984">
    <property type="protein sequence ID" value="WXB11694.1"/>
    <property type="molecule type" value="Genomic_DNA"/>
</dbReference>
<dbReference type="Gene3D" id="3.40.50.720">
    <property type="entry name" value="NAD(P)-binding Rossmann-like Domain"/>
    <property type="match status" value="1"/>
</dbReference>
<feature type="domain" description="NAD(P)-binding" evidence="1">
    <location>
        <begin position="4"/>
        <end position="305"/>
    </location>
</feature>
<keyword evidence="2" id="KW-0456">Lyase</keyword>
<keyword evidence="3" id="KW-1185">Reference proteome</keyword>
<sequence length="314" mass="32688">MRVLVTGADGFVGKHLGRHLRAGGDEVLEVRGPDPGAPPAAGGAGAQGLEALDVLDAAAVARVVRAGAPEGIIHLAGWSSVAQSHVDPGKAFAVNALGTVHLLEAVRKHAPNARVLLVSSGEVYGNAAGEGPASERTEVAPVSPYAVSKLAAELAGSQYFRSYGVEVLCARPFNHLGAGQAAHFVVPSFARQLQAIRRGEAHARLEVGNLEPVRDFSHVTDVVEAYRLLLRSGIAGEVYNIASGAGRTIRSIVDELGALLGLAVEPTVVPERFRPAEIQSLVGDPSKLRALGWAPRHTVTEALRDVLLEVAAVA</sequence>
<dbReference type="Gene3D" id="3.90.25.10">
    <property type="entry name" value="UDP-galactose 4-epimerase, domain 1"/>
    <property type="match status" value="1"/>
</dbReference>
<evidence type="ECO:0000259" key="1">
    <source>
        <dbReference type="Pfam" id="PF16363"/>
    </source>
</evidence>
<dbReference type="RefSeq" id="WP_394821316.1">
    <property type="nucleotide sequence ID" value="NZ_CP089984.1"/>
</dbReference>
<dbReference type="GO" id="GO:0008446">
    <property type="term" value="F:GDP-mannose 4,6-dehydratase activity"/>
    <property type="evidence" value="ECO:0007669"/>
    <property type="project" value="UniProtKB-EC"/>
</dbReference>
<proteinExistence type="predicted"/>
<dbReference type="PANTHER" id="PTHR43000">
    <property type="entry name" value="DTDP-D-GLUCOSE 4,6-DEHYDRATASE-RELATED"/>
    <property type="match status" value="1"/>
</dbReference>
<evidence type="ECO:0000313" key="3">
    <source>
        <dbReference type="Proteomes" id="UP001370348"/>
    </source>
</evidence>
<accession>A0ABZ2LL94</accession>
<evidence type="ECO:0000313" key="2">
    <source>
        <dbReference type="EMBL" id="WXB11694.1"/>
    </source>
</evidence>
<reference evidence="2 3" key="1">
    <citation type="submission" date="2021-12" db="EMBL/GenBank/DDBJ databases">
        <title>Discovery of the Pendulisporaceae a myxobacterial family with distinct sporulation behavior and unique specialized metabolism.</title>
        <authorList>
            <person name="Garcia R."/>
            <person name="Popoff A."/>
            <person name="Bader C.D."/>
            <person name="Loehr J."/>
            <person name="Walesch S."/>
            <person name="Walt C."/>
            <person name="Boldt J."/>
            <person name="Bunk B."/>
            <person name="Haeckl F.J.F.P.J."/>
            <person name="Gunesch A.P."/>
            <person name="Birkelbach J."/>
            <person name="Nuebel U."/>
            <person name="Pietschmann T."/>
            <person name="Bach T."/>
            <person name="Mueller R."/>
        </authorList>
    </citation>
    <scope>NUCLEOTIDE SEQUENCE [LARGE SCALE GENOMIC DNA]</scope>
    <source>
        <strain evidence="2 3">MSr11954</strain>
    </source>
</reference>